<protein>
    <recommendedName>
        <fullName evidence="4">Heat shock protein 15</fullName>
    </recommendedName>
</protein>
<accession>A0A1T4VTP7</accession>
<evidence type="ECO:0000256" key="3">
    <source>
        <dbReference type="ARBA" id="ARBA00023125"/>
    </source>
</evidence>
<feature type="domain" description="RNA-binding S4" evidence="5">
    <location>
        <begin position="18"/>
        <end position="84"/>
    </location>
</feature>
<dbReference type="InterPro" id="IPR025708">
    <property type="entry name" value="HSP15"/>
</dbReference>
<organism evidence="6 7">
    <name type="scientific">Thiothrix eikelboomii</name>
    <dbReference type="NCBI Taxonomy" id="92487"/>
    <lineage>
        <taxon>Bacteria</taxon>
        <taxon>Pseudomonadati</taxon>
        <taxon>Pseudomonadota</taxon>
        <taxon>Gammaproteobacteria</taxon>
        <taxon>Thiotrichales</taxon>
        <taxon>Thiotrichaceae</taxon>
        <taxon>Thiothrix</taxon>
    </lineage>
</organism>
<keyword evidence="2 4" id="KW-0694">RNA-binding</keyword>
<dbReference type="Pfam" id="PF01479">
    <property type="entry name" value="S4"/>
    <property type="match status" value="1"/>
</dbReference>
<evidence type="ECO:0000256" key="1">
    <source>
        <dbReference type="ARBA" id="ARBA00008396"/>
    </source>
</evidence>
<dbReference type="EMBL" id="FUYB01000001">
    <property type="protein sequence ID" value="SKA68384.1"/>
    <property type="molecule type" value="Genomic_DNA"/>
</dbReference>
<keyword evidence="6" id="KW-0346">Stress response</keyword>
<gene>
    <name evidence="6" type="ORF">SAMN02745130_00280</name>
</gene>
<dbReference type="CDD" id="cd00165">
    <property type="entry name" value="S4"/>
    <property type="match status" value="1"/>
</dbReference>
<dbReference type="STRING" id="92487.SAMN02745130_00280"/>
<proteinExistence type="inferred from homology"/>
<dbReference type="PIRSF" id="PIRSF016821">
    <property type="entry name" value="HSP15"/>
    <property type="match status" value="1"/>
</dbReference>
<keyword evidence="7" id="KW-1185">Reference proteome</keyword>
<dbReference type="AlphaFoldDB" id="A0A1T4VTP7"/>
<dbReference type="Gene3D" id="3.10.290.10">
    <property type="entry name" value="RNA-binding S4 domain"/>
    <property type="match status" value="1"/>
</dbReference>
<dbReference type="GO" id="GO:0034605">
    <property type="term" value="P:cellular response to heat"/>
    <property type="evidence" value="ECO:0007669"/>
    <property type="project" value="InterPro"/>
</dbReference>
<evidence type="ECO:0000259" key="5">
    <source>
        <dbReference type="SMART" id="SM00363"/>
    </source>
</evidence>
<sequence>MGRSSGGLASGVETLTRLRLDKWLWAARFFKTRSLAVEAINGGHVHVNEERAKPSRAVQVGDVLRIRKDQNTWKVTVLALNEQRRPAKEAALLYQEDEHQREEREQQIEIRRLHGVNVPVRKPNKQERRKIEAFKQSW</sequence>
<evidence type="ECO:0000256" key="4">
    <source>
        <dbReference type="PIRNR" id="PIRNR016821"/>
    </source>
</evidence>
<dbReference type="PROSITE" id="PS50889">
    <property type="entry name" value="S4"/>
    <property type="match status" value="1"/>
</dbReference>
<dbReference type="GO" id="GO:0003727">
    <property type="term" value="F:single-stranded RNA binding"/>
    <property type="evidence" value="ECO:0007669"/>
    <property type="project" value="InterPro"/>
</dbReference>
<name>A0A1T4VTP7_9GAMM</name>
<reference evidence="6 7" key="1">
    <citation type="submission" date="2017-02" db="EMBL/GenBank/DDBJ databases">
        <authorList>
            <person name="Peterson S.W."/>
        </authorList>
    </citation>
    <scope>NUCLEOTIDE SEQUENCE [LARGE SCALE GENOMIC DNA]</scope>
    <source>
        <strain evidence="6 7">ATCC 49788</strain>
    </source>
</reference>
<dbReference type="SUPFAM" id="SSF55174">
    <property type="entry name" value="Alpha-L RNA-binding motif"/>
    <property type="match status" value="1"/>
</dbReference>
<dbReference type="GO" id="GO:0003677">
    <property type="term" value="F:DNA binding"/>
    <property type="evidence" value="ECO:0007669"/>
    <property type="project" value="UniProtKB-KW"/>
</dbReference>
<dbReference type="OrthoDB" id="9797176at2"/>
<evidence type="ECO:0000313" key="6">
    <source>
        <dbReference type="EMBL" id="SKA68384.1"/>
    </source>
</evidence>
<evidence type="ECO:0000256" key="2">
    <source>
        <dbReference type="ARBA" id="ARBA00022884"/>
    </source>
</evidence>
<dbReference type="GO" id="GO:0043023">
    <property type="term" value="F:ribosomal large subunit binding"/>
    <property type="evidence" value="ECO:0007669"/>
    <property type="project" value="InterPro"/>
</dbReference>
<dbReference type="InterPro" id="IPR002942">
    <property type="entry name" value="S4_RNA-bd"/>
</dbReference>
<evidence type="ECO:0000313" key="7">
    <source>
        <dbReference type="Proteomes" id="UP000190460"/>
    </source>
</evidence>
<keyword evidence="3 4" id="KW-0238">DNA-binding</keyword>
<dbReference type="SMART" id="SM00363">
    <property type="entry name" value="S4"/>
    <property type="match status" value="1"/>
</dbReference>
<comment type="similarity">
    <text evidence="1 4">Belongs to the HSP15 family.</text>
</comment>
<dbReference type="Proteomes" id="UP000190460">
    <property type="component" value="Unassembled WGS sequence"/>
</dbReference>
<dbReference type="InterPro" id="IPR036986">
    <property type="entry name" value="S4_RNA-bd_sf"/>
</dbReference>